<dbReference type="Proteomes" id="UP000242146">
    <property type="component" value="Unassembled WGS sequence"/>
</dbReference>
<dbReference type="OrthoDB" id="5135119at2759"/>
<dbReference type="AlphaFoldDB" id="A0A1X2G4X6"/>
<evidence type="ECO:0000313" key="3">
    <source>
        <dbReference type="EMBL" id="ORX45122.1"/>
    </source>
</evidence>
<dbReference type="GO" id="GO:0042578">
    <property type="term" value="F:phosphoric ester hydrolase activity"/>
    <property type="evidence" value="ECO:0007669"/>
    <property type="project" value="UniProtKB-ARBA"/>
</dbReference>
<dbReference type="EMBL" id="MCGT01000044">
    <property type="protein sequence ID" value="ORX45122.1"/>
    <property type="molecule type" value="Genomic_DNA"/>
</dbReference>
<gene>
    <name evidence="3" type="ORF">DM01DRAFT_1340204</name>
</gene>
<dbReference type="GO" id="GO:0009395">
    <property type="term" value="P:phospholipid catabolic process"/>
    <property type="evidence" value="ECO:0007669"/>
    <property type="project" value="TreeGrafter"/>
</dbReference>
<sequence length="450" mass="49531">MVLIGKLSLLCIAAATALAAPTSADWKSKIKNVVVLVQENRSFDTFAGGFTYNKEINGLAHHKYCNPSNITDTKSQQVCANQLDAAHNVAGDDPNHSMSGVNVQLFGTADPSESAIKSGKLAASMQGFVTEQESSYKTNNLTRASEVINYYTEKHIPVFASMARNFVLFDRWFCDVSGPTNPNRAYVTSGTSYGHGRNDNLFNYGGLPQKSIFQQLSEKNITWINYSNSTNSDTGYIVPPAPAGVTGFNPDALFYKWTVESGAAKTNVKPFKQFLVDAAAGTLPAFSYINPECCSYDSFHPPSPIETGEQFIKTVYESVRNSPQWNETLFILTFDEHGGFGDHVPPPVNVPAGDNLTYTEKGHTFDFTRLGVRIPVVLMSPWLPKNHVEHKGTNNGGEYSNASILGFLAKLWDLENLTPRTAWSSTFEHLFTKKFRSNTPSSLPDITDFP</sequence>
<keyword evidence="4" id="KW-1185">Reference proteome</keyword>
<dbReference type="PANTHER" id="PTHR31956:SF1">
    <property type="entry name" value="NON-SPECIFIC PHOSPHOLIPASE C1"/>
    <property type="match status" value="1"/>
</dbReference>
<keyword evidence="1" id="KW-0378">Hydrolase</keyword>
<keyword evidence="2" id="KW-0732">Signal</keyword>
<evidence type="ECO:0000256" key="2">
    <source>
        <dbReference type="SAM" id="SignalP"/>
    </source>
</evidence>
<dbReference type="PANTHER" id="PTHR31956">
    <property type="entry name" value="NON-SPECIFIC PHOSPHOLIPASE C4-RELATED"/>
    <property type="match status" value="1"/>
</dbReference>
<feature type="chain" id="PRO_5012326613" evidence="2">
    <location>
        <begin position="20"/>
        <end position="450"/>
    </location>
</feature>
<dbReference type="InterPro" id="IPR007312">
    <property type="entry name" value="Phosphoesterase"/>
</dbReference>
<comment type="caution">
    <text evidence="3">The sequence shown here is derived from an EMBL/GenBank/DDBJ whole genome shotgun (WGS) entry which is preliminary data.</text>
</comment>
<dbReference type="InterPro" id="IPR017850">
    <property type="entry name" value="Alkaline_phosphatase_core_sf"/>
</dbReference>
<dbReference type="STRING" id="101127.A0A1X2G4X6"/>
<feature type="signal peptide" evidence="2">
    <location>
        <begin position="1"/>
        <end position="19"/>
    </location>
</feature>
<proteinExistence type="predicted"/>
<dbReference type="Gene3D" id="3.40.720.10">
    <property type="entry name" value="Alkaline Phosphatase, subunit A"/>
    <property type="match status" value="2"/>
</dbReference>
<name>A0A1X2G4X6_9FUNG</name>
<accession>A0A1X2G4X6</accession>
<organism evidence="3 4">
    <name type="scientific">Hesseltinella vesiculosa</name>
    <dbReference type="NCBI Taxonomy" id="101127"/>
    <lineage>
        <taxon>Eukaryota</taxon>
        <taxon>Fungi</taxon>
        <taxon>Fungi incertae sedis</taxon>
        <taxon>Mucoromycota</taxon>
        <taxon>Mucoromycotina</taxon>
        <taxon>Mucoromycetes</taxon>
        <taxon>Mucorales</taxon>
        <taxon>Cunninghamellaceae</taxon>
        <taxon>Hesseltinella</taxon>
    </lineage>
</organism>
<evidence type="ECO:0000256" key="1">
    <source>
        <dbReference type="ARBA" id="ARBA00022801"/>
    </source>
</evidence>
<dbReference type="Pfam" id="PF04185">
    <property type="entry name" value="Phosphoesterase"/>
    <property type="match status" value="1"/>
</dbReference>
<reference evidence="3 4" key="1">
    <citation type="submission" date="2016-07" db="EMBL/GenBank/DDBJ databases">
        <title>Pervasive Adenine N6-methylation of Active Genes in Fungi.</title>
        <authorList>
            <consortium name="DOE Joint Genome Institute"/>
            <person name="Mondo S.J."/>
            <person name="Dannebaum R.O."/>
            <person name="Kuo R.C."/>
            <person name="Labutti K."/>
            <person name="Haridas S."/>
            <person name="Kuo A."/>
            <person name="Salamov A."/>
            <person name="Ahrendt S.R."/>
            <person name="Lipzen A."/>
            <person name="Sullivan W."/>
            <person name="Andreopoulos W.B."/>
            <person name="Clum A."/>
            <person name="Lindquist E."/>
            <person name="Daum C."/>
            <person name="Ramamoorthy G.K."/>
            <person name="Gryganskyi A."/>
            <person name="Culley D."/>
            <person name="Magnuson J.K."/>
            <person name="James T.Y."/>
            <person name="O'Malley M.A."/>
            <person name="Stajich J.E."/>
            <person name="Spatafora J.W."/>
            <person name="Visel A."/>
            <person name="Grigoriev I.V."/>
        </authorList>
    </citation>
    <scope>NUCLEOTIDE SEQUENCE [LARGE SCALE GENOMIC DNA]</scope>
    <source>
        <strain evidence="3 4">NRRL 3301</strain>
    </source>
</reference>
<evidence type="ECO:0000313" key="4">
    <source>
        <dbReference type="Proteomes" id="UP000242146"/>
    </source>
</evidence>
<protein>
    <submittedName>
        <fullName evidence="3">Phosphoesterase</fullName>
    </submittedName>
</protein>